<comment type="catalytic activity">
    <reaction evidence="1 6">
        <text>[protein]-peptidylproline (omega=180) = [protein]-peptidylproline (omega=0)</text>
        <dbReference type="Rhea" id="RHEA:16237"/>
        <dbReference type="Rhea" id="RHEA-COMP:10747"/>
        <dbReference type="Rhea" id="RHEA-COMP:10748"/>
        <dbReference type="ChEBI" id="CHEBI:83833"/>
        <dbReference type="ChEBI" id="CHEBI:83834"/>
        <dbReference type="EC" id="5.2.1.8"/>
    </reaction>
</comment>
<evidence type="ECO:0000256" key="3">
    <source>
        <dbReference type="ARBA" id="ARBA00013194"/>
    </source>
</evidence>
<protein>
    <recommendedName>
        <fullName evidence="3 6">peptidylprolyl isomerase</fullName>
        <ecNumber evidence="3 6">5.2.1.8</ecNumber>
    </recommendedName>
</protein>
<keyword evidence="5 6" id="KW-0413">Isomerase</keyword>
<keyword evidence="10" id="KW-1185">Reference proteome</keyword>
<dbReference type="PROSITE" id="PS50059">
    <property type="entry name" value="FKBP_PPIASE"/>
    <property type="match status" value="1"/>
</dbReference>
<evidence type="ECO:0000313" key="9">
    <source>
        <dbReference type="EMBL" id="NYJ79418.1"/>
    </source>
</evidence>
<dbReference type="PROSITE" id="PS51257">
    <property type="entry name" value="PROKAR_LIPOPROTEIN"/>
    <property type="match status" value="1"/>
</dbReference>
<dbReference type="PANTHER" id="PTHR43811">
    <property type="entry name" value="FKBP-TYPE PEPTIDYL-PROLYL CIS-TRANS ISOMERASE FKPA"/>
    <property type="match status" value="1"/>
</dbReference>
<dbReference type="InterPro" id="IPR046357">
    <property type="entry name" value="PPIase_dom_sf"/>
</dbReference>
<evidence type="ECO:0000256" key="4">
    <source>
        <dbReference type="ARBA" id="ARBA00023110"/>
    </source>
</evidence>
<evidence type="ECO:0000256" key="7">
    <source>
        <dbReference type="SAM" id="MobiDB-lite"/>
    </source>
</evidence>
<dbReference type="GO" id="GO:0003755">
    <property type="term" value="F:peptidyl-prolyl cis-trans isomerase activity"/>
    <property type="evidence" value="ECO:0007669"/>
    <property type="project" value="UniProtKB-KW"/>
</dbReference>
<feature type="region of interest" description="Disordered" evidence="7">
    <location>
        <begin position="329"/>
        <end position="376"/>
    </location>
</feature>
<dbReference type="PANTHER" id="PTHR43811:SF19">
    <property type="entry name" value="39 KDA FK506-BINDING NUCLEAR PROTEIN"/>
    <property type="match status" value="1"/>
</dbReference>
<dbReference type="Gene3D" id="3.10.50.40">
    <property type="match status" value="1"/>
</dbReference>
<dbReference type="EMBL" id="JACCFY010000001">
    <property type="protein sequence ID" value="NYJ79418.1"/>
    <property type="molecule type" value="Genomic_DNA"/>
</dbReference>
<evidence type="ECO:0000259" key="8">
    <source>
        <dbReference type="PROSITE" id="PS50059"/>
    </source>
</evidence>
<dbReference type="EC" id="5.2.1.8" evidence="3 6"/>
<gene>
    <name evidence="9" type="ORF">HNR09_002829</name>
</gene>
<name>A0A7Z0GPB9_9MICC</name>
<dbReference type="AlphaFoldDB" id="A0A7Z0GPB9"/>
<comment type="similarity">
    <text evidence="2">Belongs to the FKBP-type PPIase family.</text>
</comment>
<feature type="compositionally biased region" description="Acidic residues" evidence="7">
    <location>
        <begin position="342"/>
        <end position="376"/>
    </location>
</feature>
<feature type="compositionally biased region" description="Acidic residues" evidence="7">
    <location>
        <begin position="243"/>
        <end position="264"/>
    </location>
</feature>
<evidence type="ECO:0000313" key="10">
    <source>
        <dbReference type="Proteomes" id="UP000535437"/>
    </source>
</evidence>
<sequence>MRKMQYALAAPAVLLLAGCSSDGLGDTSALSGIDLHFTDEGVPEVLISNPVESDEESSLILSQGDGDELDPEQILHVSSATVDPASGAVQQENFSEDTPSLLFLPMIQEQSEFIYDSLVDTGATVGSDIALYEPGSAETGGADSLVILRIDDQVPAHATGEEQEQSGDLPEITSEVGEAPTLPAAPDEEEAPEETESEVLIAGEGAEIGATDQVVVRYTGWTWSDGEVFDSAWPGVTPPDSEQAAEDGTTEDEEAEDDGEDDEAASVPPASFPLDNLVDGWAEGLEGKHVGDRVLLVIPPESGYGEAEGHDLQDETLIFVVDLIASAPAPEQTQEQMPEQPELTEEELEELEEMMQEQGGEDADADDTDADDTDDD</sequence>
<comment type="caution">
    <text evidence="9">The sequence shown here is derived from an EMBL/GenBank/DDBJ whole genome shotgun (WGS) entry which is preliminary data.</text>
</comment>
<feature type="compositionally biased region" description="Low complexity" evidence="7">
    <location>
        <begin position="330"/>
        <end position="341"/>
    </location>
</feature>
<organism evidence="9 10">
    <name type="scientific">Nesterenkonia xinjiangensis</name>
    <dbReference type="NCBI Taxonomy" id="225327"/>
    <lineage>
        <taxon>Bacteria</taxon>
        <taxon>Bacillati</taxon>
        <taxon>Actinomycetota</taxon>
        <taxon>Actinomycetes</taxon>
        <taxon>Micrococcales</taxon>
        <taxon>Micrococcaceae</taxon>
        <taxon>Nesterenkonia</taxon>
    </lineage>
</organism>
<accession>A0A7Z0GPB9</accession>
<dbReference type="Proteomes" id="UP000535437">
    <property type="component" value="Unassembled WGS sequence"/>
</dbReference>
<dbReference type="InterPro" id="IPR001179">
    <property type="entry name" value="PPIase_FKBP_dom"/>
</dbReference>
<dbReference type="SUPFAM" id="SSF54534">
    <property type="entry name" value="FKBP-like"/>
    <property type="match status" value="1"/>
</dbReference>
<evidence type="ECO:0000256" key="6">
    <source>
        <dbReference type="PROSITE-ProRule" id="PRU00277"/>
    </source>
</evidence>
<dbReference type="Pfam" id="PF00254">
    <property type="entry name" value="FKBP_C"/>
    <property type="match status" value="1"/>
</dbReference>
<feature type="domain" description="PPIase FKBP-type" evidence="8">
    <location>
        <begin position="211"/>
        <end position="327"/>
    </location>
</feature>
<reference evidence="9 10" key="1">
    <citation type="submission" date="2020-07" db="EMBL/GenBank/DDBJ databases">
        <title>Sequencing the genomes of 1000 actinobacteria strains.</title>
        <authorList>
            <person name="Klenk H.-P."/>
        </authorList>
    </citation>
    <scope>NUCLEOTIDE SEQUENCE [LARGE SCALE GENOMIC DNA]</scope>
    <source>
        <strain evidence="9 10">DSM 15475</strain>
    </source>
</reference>
<feature type="region of interest" description="Disordered" evidence="7">
    <location>
        <begin position="229"/>
        <end position="272"/>
    </location>
</feature>
<evidence type="ECO:0000256" key="1">
    <source>
        <dbReference type="ARBA" id="ARBA00000971"/>
    </source>
</evidence>
<evidence type="ECO:0000256" key="2">
    <source>
        <dbReference type="ARBA" id="ARBA00006577"/>
    </source>
</evidence>
<proteinExistence type="inferred from homology"/>
<keyword evidence="4 6" id="KW-0697">Rotamase</keyword>
<evidence type="ECO:0000256" key="5">
    <source>
        <dbReference type="ARBA" id="ARBA00023235"/>
    </source>
</evidence>